<reference evidence="1 2" key="1">
    <citation type="submission" date="2021-06" db="EMBL/GenBank/DDBJ databases">
        <authorList>
            <person name="Palmer J.M."/>
        </authorList>
    </citation>
    <scope>NUCLEOTIDE SEQUENCE [LARGE SCALE GENOMIC DNA]</scope>
    <source>
        <strain evidence="2">if_2019</strain>
        <tissue evidence="1">Muscle</tissue>
    </source>
</reference>
<gene>
    <name evidence="1" type="ORF">ILYODFUR_030689</name>
</gene>
<accession>A0ABV0TZ26</accession>
<comment type="caution">
    <text evidence="1">The sequence shown here is derived from an EMBL/GenBank/DDBJ whole genome shotgun (WGS) entry which is preliminary data.</text>
</comment>
<proteinExistence type="predicted"/>
<name>A0ABV0TZ26_9TELE</name>
<keyword evidence="2" id="KW-1185">Reference proteome</keyword>
<dbReference type="EMBL" id="JAHRIQ010050951">
    <property type="protein sequence ID" value="MEQ2238185.1"/>
    <property type="molecule type" value="Genomic_DNA"/>
</dbReference>
<protein>
    <submittedName>
        <fullName evidence="1">Uncharacterized protein</fullName>
    </submittedName>
</protein>
<organism evidence="1 2">
    <name type="scientific">Ilyodon furcidens</name>
    <name type="common">goldbreast splitfin</name>
    <dbReference type="NCBI Taxonomy" id="33524"/>
    <lineage>
        <taxon>Eukaryota</taxon>
        <taxon>Metazoa</taxon>
        <taxon>Chordata</taxon>
        <taxon>Craniata</taxon>
        <taxon>Vertebrata</taxon>
        <taxon>Euteleostomi</taxon>
        <taxon>Actinopterygii</taxon>
        <taxon>Neopterygii</taxon>
        <taxon>Teleostei</taxon>
        <taxon>Neoteleostei</taxon>
        <taxon>Acanthomorphata</taxon>
        <taxon>Ovalentaria</taxon>
        <taxon>Atherinomorphae</taxon>
        <taxon>Cyprinodontiformes</taxon>
        <taxon>Goodeidae</taxon>
        <taxon>Ilyodon</taxon>
    </lineage>
</organism>
<dbReference type="Proteomes" id="UP001482620">
    <property type="component" value="Unassembled WGS sequence"/>
</dbReference>
<sequence>MCSCPCFCFFLCTHEQMCTLLSVLLRGNVRTCTCMETCVYQACELLQAERDRVERLAQIVCEQRSQLDSCPEATKEPLQEQLARVSTHTHTHTHARTHTRCTQLSGVPFKSILTL</sequence>
<evidence type="ECO:0000313" key="1">
    <source>
        <dbReference type="EMBL" id="MEQ2238185.1"/>
    </source>
</evidence>
<evidence type="ECO:0000313" key="2">
    <source>
        <dbReference type="Proteomes" id="UP001482620"/>
    </source>
</evidence>